<dbReference type="Proteomes" id="UP001162480">
    <property type="component" value="Chromosome 8"/>
</dbReference>
<accession>A0AA36B544</accession>
<evidence type="ECO:0000313" key="2">
    <source>
        <dbReference type="Proteomes" id="UP001162480"/>
    </source>
</evidence>
<keyword evidence="2" id="KW-1185">Reference proteome</keyword>
<proteinExistence type="predicted"/>
<gene>
    <name evidence="1" type="ORF">OCTVUL_1B003975</name>
</gene>
<organism evidence="1 2">
    <name type="scientific">Octopus vulgaris</name>
    <name type="common">Common octopus</name>
    <dbReference type="NCBI Taxonomy" id="6645"/>
    <lineage>
        <taxon>Eukaryota</taxon>
        <taxon>Metazoa</taxon>
        <taxon>Spiralia</taxon>
        <taxon>Lophotrochozoa</taxon>
        <taxon>Mollusca</taxon>
        <taxon>Cephalopoda</taxon>
        <taxon>Coleoidea</taxon>
        <taxon>Octopodiformes</taxon>
        <taxon>Octopoda</taxon>
        <taxon>Incirrata</taxon>
        <taxon>Octopodidae</taxon>
        <taxon>Octopus</taxon>
    </lineage>
</organism>
<protein>
    <submittedName>
        <fullName evidence="1">Uncharacterized protein</fullName>
    </submittedName>
</protein>
<evidence type="ECO:0000313" key="1">
    <source>
        <dbReference type="EMBL" id="CAI9726827.1"/>
    </source>
</evidence>
<dbReference type="EMBL" id="OX597821">
    <property type="protein sequence ID" value="CAI9726827.1"/>
    <property type="molecule type" value="Genomic_DNA"/>
</dbReference>
<name>A0AA36B544_OCTVU</name>
<dbReference type="AlphaFoldDB" id="A0AA36B544"/>
<sequence length="93" mass="10592">MKVSGITLSAISQDVRRSKSVVSRILKLCEETKGLDLKKAATMRDDRTMKRPLHKQLMVNRMYEANCKFSDDSKSIGNITVCNTQLINAKYRI</sequence>
<reference evidence="1" key="1">
    <citation type="submission" date="2023-08" db="EMBL/GenBank/DDBJ databases">
        <authorList>
            <person name="Alioto T."/>
            <person name="Alioto T."/>
            <person name="Gomez Garrido J."/>
        </authorList>
    </citation>
    <scope>NUCLEOTIDE SEQUENCE</scope>
</reference>